<evidence type="ECO:0000256" key="8">
    <source>
        <dbReference type="ARBA" id="ARBA00023157"/>
    </source>
</evidence>
<organism evidence="17 18">
    <name type="scientific">Hydrogenoanaerobacterium saccharovorans</name>
    <dbReference type="NCBI Taxonomy" id="474960"/>
    <lineage>
        <taxon>Bacteria</taxon>
        <taxon>Bacillati</taxon>
        <taxon>Bacillota</taxon>
        <taxon>Clostridia</taxon>
        <taxon>Eubacteriales</taxon>
        <taxon>Oscillospiraceae</taxon>
        <taxon>Hydrogenoanaerobacterium</taxon>
    </lineage>
</organism>
<dbReference type="GO" id="GO:0005737">
    <property type="term" value="C:cytoplasm"/>
    <property type="evidence" value="ECO:0007669"/>
    <property type="project" value="UniProtKB-ARBA"/>
</dbReference>
<dbReference type="InterPro" id="IPR023753">
    <property type="entry name" value="FAD/NAD-binding_dom"/>
</dbReference>
<proteinExistence type="inferred from homology"/>
<feature type="domain" description="FAD/NAD(P)-binding" evidence="16">
    <location>
        <begin position="13"/>
        <end position="333"/>
    </location>
</feature>
<feature type="binding site" evidence="12">
    <location>
        <begin position="188"/>
        <end position="195"/>
    </location>
    <ligand>
        <name>NAD(+)</name>
        <dbReference type="ChEBI" id="CHEBI:57540"/>
    </ligand>
</feature>
<dbReference type="Pfam" id="PF02852">
    <property type="entry name" value="Pyr_redox_dim"/>
    <property type="match status" value="1"/>
</dbReference>
<comment type="miscellaneous">
    <text evidence="14">The active site is a redox-active disulfide bond.</text>
</comment>
<protein>
    <recommendedName>
        <fullName evidence="3 14">Dihydrolipoyl dehydrogenase</fullName>
        <ecNumber evidence="2 14">1.8.1.4</ecNumber>
    </recommendedName>
</protein>
<dbReference type="GO" id="GO:0050660">
    <property type="term" value="F:flavin adenine dinucleotide binding"/>
    <property type="evidence" value="ECO:0007669"/>
    <property type="project" value="InterPro"/>
</dbReference>
<evidence type="ECO:0000256" key="2">
    <source>
        <dbReference type="ARBA" id="ARBA00012608"/>
    </source>
</evidence>
<dbReference type="STRING" id="474960.SAMN05216180_0322"/>
<reference evidence="17 18" key="1">
    <citation type="submission" date="2016-10" db="EMBL/GenBank/DDBJ databases">
        <authorList>
            <person name="de Groot N.N."/>
        </authorList>
    </citation>
    <scope>NUCLEOTIDE SEQUENCE [LARGE SCALE GENOMIC DNA]</scope>
    <source>
        <strain evidence="17 18">CGMCC 1.5070</strain>
    </source>
</reference>
<dbReference type="InterPro" id="IPR016156">
    <property type="entry name" value="FAD/NAD-linked_Rdtase_dimer_sf"/>
</dbReference>
<feature type="binding site" evidence="12">
    <location>
        <begin position="150"/>
        <end position="152"/>
    </location>
    <ligand>
        <name>FAD</name>
        <dbReference type="ChEBI" id="CHEBI:57692"/>
    </ligand>
</feature>
<dbReference type="Proteomes" id="UP000199158">
    <property type="component" value="Unassembled WGS sequence"/>
</dbReference>
<evidence type="ECO:0000256" key="10">
    <source>
        <dbReference type="ARBA" id="ARBA00049187"/>
    </source>
</evidence>
<evidence type="ECO:0000256" key="4">
    <source>
        <dbReference type="ARBA" id="ARBA00022630"/>
    </source>
</evidence>
<dbReference type="Gene3D" id="3.50.50.60">
    <property type="entry name" value="FAD/NAD(P)-binding domain"/>
    <property type="match status" value="2"/>
</dbReference>
<dbReference type="InterPro" id="IPR012999">
    <property type="entry name" value="Pyr_OxRdtase_I_AS"/>
</dbReference>
<evidence type="ECO:0000256" key="13">
    <source>
        <dbReference type="PIRSR" id="PIRSR000350-4"/>
    </source>
</evidence>
<dbReference type="PRINTS" id="PR00411">
    <property type="entry name" value="PNDRDTASEI"/>
</dbReference>
<dbReference type="Pfam" id="PF07992">
    <property type="entry name" value="Pyr_redox_2"/>
    <property type="match status" value="1"/>
</dbReference>
<feature type="binding site" evidence="12">
    <location>
        <position position="211"/>
    </location>
    <ligand>
        <name>NAD(+)</name>
        <dbReference type="ChEBI" id="CHEBI:57540"/>
    </ligand>
</feature>
<keyword evidence="7 12" id="KW-0520">NAD</keyword>
<dbReference type="SUPFAM" id="SSF51905">
    <property type="entry name" value="FAD/NAD(P)-binding domain"/>
    <property type="match status" value="1"/>
</dbReference>
<feature type="binding site" evidence="12">
    <location>
        <position position="278"/>
    </location>
    <ligand>
        <name>NAD(+)</name>
        <dbReference type="ChEBI" id="CHEBI:57540"/>
    </ligand>
</feature>
<evidence type="ECO:0000256" key="7">
    <source>
        <dbReference type="ARBA" id="ARBA00023027"/>
    </source>
</evidence>
<keyword evidence="6 14" id="KW-0560">Oxidoreductase</keyword>
<evidence type="ECO:0000259" key="16">
    <source>
        <dbReference type="Pfam" id="PF07992"/>
    </source>
</evidence>
<evidence type="ECO:0000256" key="6">
    <source>
        <dbReference type="ARBA" id="ARBA00023002"/>
    </source>
</evidence>
<feature type="binding site" evidence="12">
    <location>
        <position position="318"/>
    </location>
    <ligand>
        <name>FAD</name>
        <dbReference type="ChEBI" id="CHEBI:57692"/>
    </ligand>
</feature>
<dbReference type="EC" id="1.8.1.4" evidence="2 14"/>
<evidence type="ECO:0000256" key="3">
    <source>
        <dbReference type="ARBA" id="ARBA00016961"/>
    </source>
</evidence>
<evidence type="ECO:0000256" key="12">
    <source>
        <dbReference type="PIRSR" id="PIRSR000350-3"/>
    </source>
</evidence>
<evidence type="ECO:0000313" key="17">
    <source>
        <dbReference type="EMBL" id="SEM50970.1"/>
    </source>
</evidence>
<dbReference type="InterPro" id="IPR006258">
    <property type="entry name" value="Lipoamide_DH"/>
</dbReference>
<dbReference type="PANTHER" id="PTHR22912">
    <property type="entry name" value="DISULFIDE OXIDOREDUCTASE"/>
    <property type="match status" value="1"/>
</dbReference>
<dbReference type="InterPro" id="IPR036188">
    <property type="entry name" value="FAD/NAD-bd_sf"/>
</dbReference>
<dbReference type="GO" id="GO:0006103">
    <property type="term" value="P:2-oxoglutarate metabolic process"/>
    <property type="evidence" value="ECO:0007669"/>
    <property type="project" value="TreeGrafter"/>
</dbReference>
<keyword evidence="9 14" id="KW-0676">Redox-active center</keyword>
<feature type="binding site" evidence="12">
    <location>
        <position position="59"/>
    </location>
    <ligand>
        <name>FAD</name>
        <dbReference type="ChEBI" id="CHEBI:57692"/>
    </ligand>
</feature>
<keyword evidence="4 14" id="KW-0285">Flavoprotein</keyword>
<dbReference type="PANTHER" id="PTHR22912:SF151">
    <property type="entry name" value="DIHYDROLIPOYL DEHYDROGENASE, MITOCHONDRIAL"/>
    <property type="match status" value="1"/>
</dbReference>
<dbReference type="Gene3D" id="3.30.390.30">
    <property type="match status" value="1"/>
</dbReference>
<gene>
    <name evidence="17" type="ORF">SAMN05216180_0322</name>
</gene>
<dbReference type="SUPFAM" id="SSF55424">
    <property type="entry name" value="FAD/NAD-linked reductases, dimerisation (C-terminal) domain"/>
    <property type="match status" value="1"/>
</dbReference>
<dbReference type="PRINTS" id="PR00368">
    <property type="entry name" value="FADPNR"/>
</dbReference>
<keyword evidence="8" id="KW-1015">Disulfide bond</keyword>
<dbReference type="NCBIfam" id="TIGR01350">
    <property type="entry name" value="lipoamide_DH"/>
    <property type="match status" value="1"/>
</dbReference>
<evidence type="ECO:0000259" key="15">
    <source>
        <dbReference type="Pfam" id="PF02852"/>
    </source>
</evidence>
<keyword evidence="18" id="KW-1185">Reference proteome</keyword>
<comment type="catalytic activity">
    <reaction evidence="10 14">
        <text>N(6)-[(R)-dihydrolipoyl]-L-lysyl-[protein] + NAD(+) = N(6)-[(R)-lipoyl]-L-lysyl-[protein] + NADH + H(+)</text>
        <dbReference type="Rhea" id="RHEA:15045"/>
        <dbReference type="Rhea" id="RHEA-COMP:10474"/>
        <dbReference type="Rhea" id="RHEA-COMP:10475"/>
        <dbReference type="ChEBI" id="CHEBI:15378"/>
        <dbReference type="ChEBI" id="CHEBI:57540"/>
        <dbReference type="ChEBI" id="CHEBI:57945"/>
        <dbReference type="ChEBI" id="CHEBI:83099"/>
        <dbReference type="ChEBI" id="CHEBI:83100"/>
        <dbReference type="EC" id="1.8.1.4"/>
    </reaction>
</comment>
<evidence type="ECO:0000313" key="18">
    <source>
        <dbReference type="Proteomes" id="UP000199158"/>
    </source>
</evidence>
<dbReference type="PROSITE" id="PS00076">
    <property type="entry name" value="PYRIDINE_REDOX_1"/>
    <property type="match status" value="1"/>
</dbReference>
<comment type="similarity">
    <text evidence="1 14">Belongs to the class-I pyridine nucleotide-disulfide oxidoreductase family.</text>
</comment>
<evidence type="ECO:0000256" key="5">
    <source>
        <dbReference type="ARBA" id="ARBA00022827"/>
    </source>
</evidence>
<accession>A0A1H7YXV8</accession>
<evidence type="ECO:0000256" key="11">
    <source>
        <dbReference type="PIRSR" id="PIRSR000350-2"/>
    </source>
</evidence>
<evidence type="ECO:0000256" key="14">
    <source>
        <dbReference type="RuleBase" id="RU003692"/>
    </source>
</evidence>
<dbReference type="GO" id="GO:0004148">
    <property type="term" value="F:dihydrolipoyl dehydrogenase (NADH) activity"/>
    <property type="evidence" value="ECO:0007669"/>
    <property type="project" value="UniProtKB-EC"/>
</dbReference>
<feature type="disulfide bond" description="Redox-active" evidence="13">
    <location>
        <begin position="50"/>
        <end position="55"/>
    </location>
</feature>
<dbReference type="InterPro" id="IPR050151">
    <property type="entry name" value="Class-I_Pyr_Nuc-Dis_Oxidored"/>
</dbReference>
<keyword evidence="12" id="KW-0547">Nucleotide-binding</keyword>
<feature type="domain" description="Pyridine nucleotide-disulphide oxidoreductase dimerisation" evidence="15">
    <location>
        <begin position="352"/>
        <end position="460"/>
    </location>
</feature>
<comment type="cofactor">
    <cofactor evidence="12 14">
        <name>FAD</name>
        <dbReference type="ChEBI" id="CHEBI:57692"/>
    </cofactor>
    <text evidence="12 14">Binds 1 FAD per subunit.</text>
</comment>
<evidence type="ECO:0000256" key="1">
    <source>
        <dbReference type="ARBA" id="ARBA00007532"/>
    </source>
</evidence>
<keyword evidence="5 12" id="KW-0274">FAD</keyword>
<dbReference type="EMBL" id="FOCG01000001">
    <property type="protein sequence ID" value="SEM50970.1"/>
    <property type="molecule type" value="Genomic_DNA"/>
</dbReference>
<dbReference type="InterPro" id="IPR004099">
    <property type="entry name" value="Pyr_nucl-diS_OxRdtase_dimer"/>
</dbReference>
<dbReference type="AlphaFoldDB" id="A0A1H7YXV8"/>
<sequence>MLTRRRWIPINDYNLAVIGAGSGGYVAAIKAAQLGLRVAVIENREVGGTCLNRGCIPTKTLLHAAQLFAEAQAFDAIGLHVDGISYDISAMHRRKDEVIEKLRAGIENLLKANKIELINGTATIIAPHNISVKTADGAKELTADHILIATGSKPARPPIEGLDLPNVVTSDELLSLSNQVYQRLVIIGGGVIGVEFASVFNALGCTVTVVEAMERVLPAMDREISQNLAMILKKRGVVIHTGAQVQQIVQADGELQCKFTDKNGEQTVAADGVLIAIGRKPNTDELFSNGFTVKMNRGSIVVDDRFCTDVEGVYAIGDVTSGIQLAHVASAQGICVAEQISGCQPTIRLDVVPSCIYTNPEIAVVGISADDAKAQGRAIKTGKFILSANGKSLIENQDRGFVKLVFDAETDVILGAQLMCARATDLVSELSTAIVNKLTATQLAAVIRPHPTFTEAVTEAVEDTGDGSIHSMPRRR</sequence>
<dbReference type="InterPro" id="IPR001100">
    <property type="entry name" value="Pyr_nuc-diS_OxRdtase"/>
</dbReference>
<dbReference type="FunFam" id="3.30.390.30:FF:000001">
    <property type="entry name" value="Dihydrolipoyl dehydrogenase"/>
    <property type="match status" value="1"/>
</dbReference>
<name>A0A1H7YXV8_9FIRM</name>
<feature type="active site" description="Proton acceptor" evidence="11">
    <location>
        <position position="450"/>
    </location>
</feature>
<evidence type="ECO:0000256" key="9">
    <source>
        <dbReference type="ARBA" id="ARBA00023284"/>
    </source>
</evidence>
<dbReference type="PIRSF" id="PIRSF000350">
    <property type="entry name" value="Mercury_reductase_MerA"/>
    <property type="match status" value="1"/>
</dbReference>